<protein>
    <submittedName>
        <fullName evidence="2">Uncharacterized protein</fullName>
    </submittedName>
</protein>
<dbReference type="Proteomes" id="UP000600799">
    <property type="component" value="Unassembled WGS sequence"/>
</dbReference>
<dbReference type="EMBL" id="JADQDC010000015">
    <property type="protein sequence ID" value="MBF9152756.1"/>
    <property type="molecule type" value="Genomic_DNA"/>
</dbReference>
<gene>
    <name evidence="2" type="ORF">I2488_17275</name>
</gene>
<feature type="region of interest" description="Disordered" evidence="1">
    <location>
        <begin position="1"/>
        <end position="29"/>
    </location>
</feature>
<feature type="compositionally biased region" description="Polar residues" evidence="1">
    <location>
        <begin position="1"/>
        <end position="12"/>
    </location>
</feature>
<name>A0ABS0HKH1_9SPHN</name>
<proteinExistence type="predicted"/>
<keyword evidence="3" id="KW-1185">Reference proteome</keyword>
<organism evidence="2 3">
    <name type="scientific">Novosphingobium jiangmenense</name>
    <dbReference type="NCBI Taxonomy" id="2791981"/>
    <lineage>
        <taxon>Bacteria</taxon>
        <taxon>Pseudomonadati</taxon>
        <taxon>Pseudomonadota</taxon>
        <taxon>Alphaproteobacteria</taxon>
        <taxon>Sphingomonadales</taxon>
        <taxon>Sphingomonadaceae</taxon>
        <taxon>Novosphingobium</taxon>
    </lineage>
</organism>
<reference evidence="2 3" key="1">
    <citation type="submission" date="2020-11" db="EMBL/GenBank/DDBJ databases">
        <title>The genome sequence of Novosphingobium sp. 1Y9A.</title>
        <authorList>
            <person name="Liu Y."/>
        </authorList>
    </citation>
    <scope>NUCLEOTIDE SEQUENCE [LARGE SCALE GENOMIC DNA]</scope>
    <source>
        <strain evidence="2 3">1Y9A</strain>
    </source>
</reference>
<accession>A0ABS0HKH1</accession>
<comment type="caution">
    <text evidence="2">The sequence shown here is derived from an EMBL/GenBank/DDBJ whole genome shotgun (WGS) entry which is preliminary data.</text>
</comment>
<evidence type="ECO:0000256" key="1">
    <source>
        <dbReference type="SAM" id="MobiDB-lite"/>
    </source>
</evidence>
<dbReference type="RefSeq" id="WP_196277044.1">
    <property type="nucleotide sequence ID" value="NZ_JADQDC010000015.1"/>
</dbReference>
<sequence>MGKQTADANTKSQLDKFKDAARELEADEDEARWEARLKNVAKHKPAPETPADS</sequence>
<evidence type="ECO:0000313" key="3">
    <source>
        <dbReference type="Proteomes" id="UP000600799"/>
    </source>
</evidence>
<feature type="compositionally biased region" description="Basic and acidic residues" evidence="1">
    <location>
        <begin position="13"/>
        <end position="24"/>
    </location>
</feature>
<evidence type="ECO:0000313" key="2">
    <source>
        <dbReference type="EMBL" id="MBF9152756.1"/>
    </source>
</evidence>